<dbReference type="Gene3D" id="1.20.1250.20">
    <property type="entry name" value="MFS general substrate transporter like domains"/>
    <property type="match status" value="1"/>
</dbReference>
<evidence type="ECO:0000256" key="1">
    <source>
        <dbReference type="SAM" id="Phobius"/>
    </source>
</evidence>
<dbReference type="InterPro" id="IPR036259">
    <property type="entry name" value="MFS_trans_sf"/>
</dbReference>
<proteinExistence type="predicted"/>
<gene>
    <name evidence="2" type="ORF">E4P33_10905</name>
</gene>
<dbReference type="Proteomes" id="UP000298017">
    <property type="component" value="Unassembled WGS sequence"/>
</dbReference>
<protein>
    <submittedName>
        <fullName evidence="2">MFS transporter</fullName>
    </submittedName>
</protein>
<keyword evidence="1" id="KW-1133">Transmembrane helix</keyword>
<feature type="transmembrane region" description="Helical" evidence="1">
    <location>
        <begin position="38"/>
        <end position="60"/>
    </location>
</feature>
<keyword evidence="1" id="KW-0472">Membrane</keyword>
<feature type="non-terminal residue" evidence="2">
    <location>
        <position position="1"/>
    </location>
</feature>
<keyword evidence="1" id="KW-0812">Transmembrane</keyword>
<keyword evidence="3" id="KW-1185">Reference proteome</keyword>
<name>A0AAX2SCL6_KOCRH</name>
<dbReference type="EMBL" id="SPNK01000015">
    <property type="protein sequence ID" value="TFH99340.1"/>
    <property type="molecule type" value="Genomic_DNA"/>
</dbReference>
<evidence type="ECO:0000313" key="2">
    <source>
        <dbReference type="EMBL" id="TFH99340.1"/>
    </source>
</evidence>
<sequence length="100" mass="10244">TQQHWLMWLGVAFHAALPLAANVVINSGIVAAVPKERIGVASGLVATGMYLGFALGPVVVGQLVDLTGAFTAGWTAVAGAYVLCFVAAVVLGRVQRRVAA</sequence>
<feature type="transmembrane region" description="Helical" evidence="1">
    <location>
        <begin position="6"/>
        <end position="26"/>
    </location>
</feature>
<dbReference type="SUPFAM" id="SSF103473">
    <property type="entry name" value="MFS general substrate transporter"/>
    <property type="match status" value="1"/>
</dbReference>
<reference evidence="2 3" key="1">
    <citation type="submission" date="2019-03" db="EMBL/GenBank/DDBJ databases">
        <title>Genome Sequencing and Assembly of Various Microbes Isolated from Alder Root Nodule.</title>
        <authorList>
            <person name="Swanson E."/>
            <person name="Sevigny J.L."/>
            <person name="Pesce C."/>
            <person name="Davis I."/>
            <person name="Kleiner V."/>
            <person name="Tisa L."/>
        </authorList>
    </citation>
    <scope>NUCLEOTIDE SEQUENCE [LARGE SCALE GENOMIC DNA]</scope>
    <source>
        <strain evidence="2 3">4R-31</strain>
    </source>
</reference>
<feature type="transmembrane region" description="Helical" evidence="1">
    <location>
        <begin position="72"/>
        <end position="94"/>
    </location>
</feature>
<accession>A0AAX2SCL6</accession>
<dbReference type="AlphaFoldDB" id="A0AAX2SCL6"/>
<evidence type="ECO:0000313" key="3">
    <source>
        <dbReference type="Proteomes" id="UP000298017"/>
    </source>
</evidence>
<organism evidence="2 3">
    <name type="scientific">Kocuria rhizophila</name>
    <dbReference type="NCBI Taxonomy" id="72000"/>
    <lineage>
        <taxon>Bacteria</taxon>
        <taxon>Bacillati</taxon>
        <taxon>Actinomycetota</taxon>
        <taxon>Actinomycetes</taxon>
        <taxon>Micrococcales</taxon>
        <taxon>Micrococcaceae</taxon>
        <taxon>Kocuria</taxon>
    </lineage>
</organism>
<comment type="caution">
    <text evidence="2">The sequence shown here is derived from an EMBL/GenBank/DDBJ whole genome shotgun (WGS) entry which is preliminary data.</text>
</comment>